<feature type="domain" description="Barstar (barnase inhibitor)" evidence="2">
    <location>
        <begin position="44"/>
        <end position="136"/>
    </location>
</feature>
<sequence>MGAMTTEKGPAVRIHPWLHVVPDGSDGSGVPLGELLPVPGRTYVARVDGREMADVDGVFQQFWDGLRLPDYFGWNWDAFSDCLRDLGWLEADHHVLVVEHAQAVLADDAEEREQFWGIVLQAGRRWSYTKRPEAVELGRLVVVASCDTGSAESLTGLLKTL</sequence>
<evidence type="ECO:0000259" key="2">
    <source>
        <dbReference type="Pfam" id="PF01337"/>
    </source>
</evidence>
<dbReference type="Pfam" id="PF01337">
    <property type="entry name" value="Barstar"/>
    <property type="match status" value="1"/>
</dbReference>
<comment type="similarity">
    <text evidence="1">Belongs to the barstar family.</text>
</comment>
<organism evidence="3 4">
    <name type="scientific">Streptomyces phaeofaciens</name>
    <dbReference type="NCBI Taxonomy" id="68254"/>
    <lineage>
        <taxon>Bacteria</taxon>
        <taxon>Bacillati</taxon>
        <taxon>Actinomycetota</taxon>
        <taxon>Actinomycetes</taxon>
        <taxon>Kitasatosporales</taxon>
        <taxon>Streptomycetaceae</taxon>
        <taxon>Streptomyces</taxon>
    </lineage>
</organism>
<dbReference type="AlphaFoldDB" id="A0A918HM20"/>
<gene>
    <name evidence="3" type="ORF">GCM10010226_65060</name>
</gene>
<dbReference type="Proteomes" id="UP000646776">
    <property type="component" value="Unassembled WGS sequence"/>
</dbReference>
<dbReference type="InterPro" id="IPR035905">
    <property type="entry name" value="Barstar-like_sf"/>
</dbReference>
<protein>
    <recommendedName>
        <fullName evidence="2">Barstar (barnase inhibitor) domain-containing protein</fullName>
    </recommendedName>
</protein>
<evidence type="ECO:0000313" key="3">
    <source>
        <dbReference type="EMBL" id="GGT77872.1"/>
    </source>
</evidence>
<evidence type="ECO:0000313" key="4">
    <source>
        <dbReference type="Proteomes" id="UP000646776"/>
    </source>
</evidence>
<comment type="caution">
    <text evidence="3">The sequence shown here is derived from an EMBL/GenBank/DDBJ whole genome shotgun (WGS) entry which is preliminary data.</text>
</comment>
<keyword evidence="4" id="KW-1185">Reference proteome</keyword>
<name>A0A918HM20_9ACTN</name>
<reference evidence="3" key="1">
    <citation type="journal article" date="2014" name="Int. J. Syst. Evol. Microbiol.">
        <title>Complete genome sequence of Corynebacterium casei LMG S-19264T (=DSM 44701T), isolated from a smear-ripened cheese.</title>
        <authorList>
            <consortium name="US DOE Joint Genome Institute (JGI-PGF)"/>
            <person name="Walter F."/>
            <person name="Albersmeier A."/>
            <person name="Kalinowski J."/>
            <person name="Ruckert C."/>
        </authorList>
    </citation>
    <scope>NUCLEOTIDE SEQUENCE</scope>
    <source>
        <strain evidence="3">JCM 4125</strain>
    </source>
</reference>
<dbReference type="InterPro" id="IPR000468">
    <property type="entry name" value="Barstar"/>
</dbReference>
<dbReference type="SUPFAM" id="SSF52038">
    <property type="entry name" value="Barstar-related"/>
    <property type="match status" value="1"/>
</dbReference>
<reference evidence="3" key="2">
    <citation type="submission" date="2020-09" db="EMBL/GenBank/DDBJ databases">
        <authorList>
            <person name="Sun Q."/>
            <person name="Ohkuma M."/>
        </authorList>
    </citation>
    <scope>NUCLEOTIDE SEQUENCE</scope>
    <source>
        <strain evidence="3">JCM 4125</strain>
    </source>
</reference>
<dbReference type="Gene3D" id="3.30.370.10">
    <property type="entry name" value="Barstar-like"/>
    <property type="match status" value="1"/>
</dbReference>
<accession>A0A918HM20</accession>
<evidence type="ECO:0000256" key="1">
    <source>
        <dbReference type="ARBA" id="ARBA00006845"/>
    </source>
</evidence>
<proteinExistence type="inferred from homology"/>
<dbReference type="EMBL" id="BMSA01000023">
    <property type="protein sequence ID" value="GGT77872.1"/>
    <property type="molecule type" value="Genomic_DNA"/>
</dbReference>